<organism evidence="2 3">
    <name type="scientific">Hydnum rufescens UP504</name>
    <dbReference type="NCBI Taxonomy" id="1448309"/>
    <lineage>
        <taxon>Eukaryota</taxon>
        <taxon>Fungi</taxon>
        <taxon>Dikarya</taxon>
        <taxon>Basidiomycota</taxon>
        <taxon>Agaricomycotina</taxon>
        <taxon>Agaricomycetes</taxon>
        <taxon>Cantharellales</taxon>
        <taxon>Hydnaceae</taxon>
        <taxon>Hydnum</taxon>
    </lineage>
</organism>
<evidence type="ECO:0000256" key="1">
    <source>
        <dbReference type="SAM" id="MobiDB-lite"/>
    </source>
</evidence>
<dbReference type="EMBL" id="MU128972">
    <property type="protein sequence ID" value="KAF9513483.1"/>
    <property type="molecule type" value="Genomic_DNA"/>
</dbReference>
<dbReference type="AlphaFoldDB" id="A0A9P6AWV1"/>
<reference evidence="2" key="1">
    <citation type="journal article" date="2020" name="Nat. Commun.">
        <title>Large-scale genome sequencing of mycorrhizal fungi provides insights into the early evolution of symbiotic traits.</title>
        <authorList>
            <person name="Miyauchi S."/>
            <person name="Kiss E."/>
            <person name="Kuo A."/>
            <person name="Drula E."/>
            <person name="Kohler A."/>
            <person name="Sanchez-Garcia M."/>
            <person name="Morin E."/>
            <person name="Andreopoulos B."/>
            <person name="Barry K.W."/>
            <person name="Bonito G."/>
            <person name="Buee M."/>
            <person name="Carver A."/>
            <person name="Chen C."/>
            <person name="Cichocki N."/>
            <person name="Clum A."/>
            <person name="Culley D."/>
            <person name="Crous P.W."/>
            <person name="Fauchery L."/>
            <person name="Girlanda M."/>
            <person name="Hayes R.D."/>
            <person name="Keri Z."/>
            <person name="LaButti K."/>
            <person name="Lipzen A."/>
            <person name="Lombard V."/>
            <person name="Magnuson J."/>
            <person name="Maillard F."/>
            <person name="Murat C."/>
            <person name="Nolan M."/>
            <person name="Ohm R.A."/>
            <person name="Pangilinan J."/>
            <person name="Pereira M.F."/>
            <person name="Perotto S."/>
            <person name="Peter M."/>
            <person name="Pfister S."/>
            <person name="Riley R."/>
            <person name="Sitrit Y."/>
            <person name="Stielow J.B."/>
            <person name="Szollosi G."/>
            <person name="Zifcakova L."/>
            <person name="Stursova M."/>
            <person name="Spatafora J.W."/>
            <person name="Tedersoo L."/>
            <person name="Vaario L.M."/>
            <person name="Yamada A."/>
            <person name="Yan M."/>
            <person name="Wang P."/>
            <person name="Xu J."/>
            <person name="Bruns T."/>
            <person name="Baldrian P."/>
            <person name="Vilgalys R."/>
            <person name="Dunand C."/>
            <person name="Henrissat B."/>
            <person name="Grigoriev I.V."/>
            <person name="Hibbett D."/>
            <person name="Nagy L.G."/>
            <person name="Martin F.M."/>
        </authorList>
    </citation>
    <scope>NUCLEOTIDE SEQUENCE</scope>
    <source>
        <strain evidence="2">UP504</strain>
    </source>
</reference>
<keyword evidence="3" id="KW-1185">Reference proteome</keyword>
<sequence>MFKWQVDGRVERLGTSVETKEEYNSMKQGIESHCTTIVCIKVKDTNLAVFHVSSDINVDTNPPAINSGGAGCHMDDYSIRLNVAAFGIWARAIYEDTASVENPLNVKYFDLASHHHWNTQLEQAESASGGIVTSQFLELLTAVIKCDTPHMTMALPMPPVTLKQPDTQLPVQHNLNASEHLSSPGVRTAAGNIEDIDLFIAWCCENNQGNYSSFHDTMIEQELYPDDTVPDLSNKDLCECIPFLKVSTVPHFHKACAGYWKHRLWLSKASRLNHHRQDSDANLPAWLAHDPPVRTFPSSIHSLPSPAANTNTTSSMNSNPITIVNTGTGSTNMSITSPPISTHVNPIFSTSLPIPNPLPPSPSNLQTHGDSSIEFSVGQKHPLPEPANDGWRWCEHIYPEGGGYTLWYQYDQENQTWGDGEGGTAHSMQQNTDYLTNLQEQVGEEGCIDRMQNPNGSWTTMEPGRFNPISF</sequence>
<dbReference type="Proteomes" id="UP000886523">
    <property type="component" value="Unassembled WGS sequence"/>
</dbReference>
<protein>
    <submittedName>
        <fullName evidence="2">Uncharacterized protein</fullName>
    </submittedName>
</protein>
<evidence type="ECO:0000313" key="3">
    <source>
        <dbReference type="Proteomes" id="UP000886523"/>
    </source>
</evidence>
<proteinExistence type="predicted"/>
<name>A0A9P6AWV1_9AGAM</name>
<comment type="caution">
    <text evidence="2">The sequence shown here is derived from an EMBL/GenBank/DDBJ whole genome shotgun (WGS) entry which is preliminary data.</text>
</comment>
<feature type="region of interest" description="Disordered" evidence="1">
    <location>
        <begin position="452"/>
        <end position="471"/>
    </location>
</feature>
<evidence type="ECO:0000313" key="2">
    <source>
        <dbReference type="EMBL" id="KAF9513483.1"/>
    </source>
</evidence>
<accession>A0A9P6AWV1</accession>
<gene>
    <name evidence="2" type="ORF">BS47DRAFT_1362461</name>
</gene>